<proteinExistence type="predicted"/>
<reference evidence="1 2" key="1">
    <citation type="journal article" date="2023" name="Plants (Basel)">
        <title>Bridging the Gap: Combining Genomics and Transcriptomics Approaches to Understand Stylosanthes scabra, an Orphan Legume from the Brazilian Caatinga.</title>
        <authorList>
            <person name="Ferreira-Neto J.R.C."/>
            <person name="da Silva M.D."/>
            <person name="Binneck E."/>
            <person name="de Melo N.F."/>
            <person name="da Silva R.H."/>
            <person name="de Melo A.L.T.M."/>
            <person name="Pandolfi V."/>
            <person name="Bustamante F.O."/>
            <person name="Brasileiro-Vidal A.C."/>
            <person name="Benko-Iseppon A.M."/>
        </authorList>
    </citation>
    <scope>NUCLEOTIDE SEQUENCE [LARGE SCALE GENOMIC DNA]</scope>
    <source>
        <tissue evidence="1">Leaves</tissue>
    </source>
</reference>
<sequence>MKEYKVESSWTKLDIVLPSDYYDINPVCFTDGGELVGTKYKKWPEVSNNEKLVKVSNDGASVESQTINCSHSYSKMVMFTESLLSIPDEFGGTGEDQGK</sequence>
<name>A0ABU6YJ62_9FABA</name>
<organism evidence="1 2">
    <name type="scientific">Stylosanthes scabra</name>
    <dbReference type="NCBI Taxonomy" id="79078"/>
    <lineage>
        <taxon>Eukaryota</taxon>
        <taxon>Viridiplantae</taxon>
        <taxon>Streptophyta</taxon>
        <taxon>Embryophyta</taxon>
        <taxon>Tracheophyta</taxon>
        <taxon>Spermatophyta</taxon>
        <taxon>Magnoliopsida</taxon>
        <taxon>eudicotyledons</taxon>
        <taxon>Gunneridae</taxon>
        <taxon>Pentapetalae</taxon>
        <taxon>rosids</taxon>
        <taxon>fabids</taxon>
        <taxon>Fabales</taxon>
        <taxon>Fabaceae</taxon>
        <taxon>Papilionoideae</taxon>
        <taxon>50 kb inversion clade</taxon>
        <taxon>dalbergioids sensu lato</taxon>
        <taxon>Dalbergieae</taxon>
        <taxon>Pterocarpus clade</taxon>
        <taxon>Stylosanthes</taxon>
    </lineage>
</organism>
<dbReference type="EMBL" id="JASCZI010242167">
    <property type="protein sequence ID" value="MED6209941.1"/>
    <property type="molecule type" value="Genomic_DNA"/>
</dbReference>
<protein>
    <submittedName>
        <fullName evidence="1">Uncharacterized protein</fullName>
    </submittedName>
</protein>
<keyword evidence="2" id="KW-1185">Reference proteome</keyword>
<gene>
    <name evidence="1" type="ORF">PIB30_059464</name>
</gene>
<comment type="caution">
    <text evidence="1">The sequence shown here is derived from an EMBL/GenBank/DDBJ whole genome shotgun (WGS) entry which is preliminary data.</text>
</comment>
<accession>A0ABU6YJ62</accession>
<evidence type="ECO:0000313" key="1">
    <source>
        <dbReference type="EMBL" id="MED6209941.1"/>
    </source>
</evidence>
<dbReference type="Proteomes" id="UP001341840">
    <property type="component" value="Unassembled WGS sequence"/>
</dbReference>
<evidence type="ECO:0000313" key="2">
    <source>
        <dbReference type="Proteomes" id="UP001341840"/>
    </source>
</evidence>